<evidence type="ECO:0000313" key="1">
    <source>
        <dbReference type="EMBL" id="MES1929788.1"/>
    </source>
</evidence>
<comment type="caution">
    <text evidence="1">The sequence shown here is derived from an EMBL/GenBank/DDBJ whole genome shotgun (WGS) entry which is preliminary data.</text>
</comment>
<sequence length="98" mass="11539">MGLKWHFLEGIARDVTNIYARGYHHNDCHLGNVLVDTDGNRMWVDNELRRIKGEAEHSSHFEQTLDLLDRSMKQALPDGMKKEFRARCRERLSQKMVD</sequence>
<evidence type="ECO:0000313" key="2">
    <source>
        <dbReference type="Proteomes" id="UP001460888"/>
    </source>
</evidence>
<evidence type="ECO:0008006" key="3">
    <source>
        <dbReference type="Google" id="ProtNLM"/>
    </source>
</evidence>
<reference evidence="1 2" key="1">
    <citation type="submission" date="2013-03" db="EMBL/GenBank/DDBJ databases">
        <title>Salinisphaera dokdonensis CL-ES53 Genome Sequencing.</title>
        <authorList>
            <person name="Li C."/>
            <person name="Lai Q."/>
            <person name="Shao Z."/>
        </authorList>
    </citation>
    <scope>NUCLEOTIDE SEQUENCE [LARGE SCALE GENOMIC DNA]</scope>
    <source>
        <strain evidence="1 2">CL-ES53</strain>
    </source>
</reference>
<keyword evidence="2" id="KW-1185">Reference proteome</keyword>
<dbReference type="InterPro" id="IPR011009">
    <property type="entry name" value="Kinase-like_dom_sf"/>
</dbReference>
<accession>A0ABV2B1N5</accession>
<dbReference type="SUPFAM" id="SSF56112">
    <property type="entry name" value="Protein kinase-like (PK-like)"/>
    <property type="match status" value="1"/>
</dbReference>
<dbReference type="Proteomes" id="UP001460888">
    <property type="component" value="Unassembled WGS sequence"/>
</dbReference>
<proteinExistence type="predicted"/>
<protein>
    <recommendedName>
        <fullName evidence="3">Protein kinase domain-containing protein</fullName>
    </recommendedName>
</protein>
<name>A0ABV2B1N5_9GAMM</name>
<organism evidence="1 2">
    <name type="scientific">Salinisphaera dokdonensis CL-ES53</name>
    <dbReference type="NCBI Taxonomy" id="1304272"/>
    <lineage>
        <taxon>Bacteria</taxon>
        <taxon>Pseudomonadati</taxon>
        <taxon>Pseudomonadota</taxon>
        <taxon>Gammaproteobacteria</taxon>
        <taxon>Salinisphaerales</taxon>
        <taxon>Salinisphaeraceae</taxon>
        <taxon>Salinisphaera</taxon>
    </lineage>
</organism>
<gene>
    <name evidence="1" type="ORF">SADO_11039</name>
</gene>
<dbReference type="EMBL" id="APND01000003">
    <property type="protein sequence ID" value="MES1929788.1"/>
    <property type="molecule type" value="Genomic_DNA"/>
</dbReference>